<comment type="similarity">
    <text evidence="3 11 12">Belongs to the HisA/HisF family.</text>
</comment>
<evidence type="ECO:0000313" key="14">
    <source>
        <dbReference type="Proteomes" id="UP000050901"/>
    </source>
</evidence>
<keyword evidence="6 11" id="KW-0028">Amino-acid biosynthesis</keyword>
<dbReference type="SUPFAM" id="SSF51366">
    <property type="entry name" value="Ribulose-phoshate binding barrel"/>
    <property type="match status" value="1"/>
</dbReference>
<feature type="active site" evidence="11">
    <location>
        <position position="11"/>
    </location>
</feature>
<comment type="subunit">
    <text evidence="4 11">Heterodimer of HisH and HisF.</text>
</comment>
<keyword evidence="5 11" id="KW-0963">Cytoplasm</keyword>
<evidence type="ECO:0000256" key="8">
    <source>
        <dbReference type="ARBA" id="ARBA00023239"/>
    </source>
</evidence>
<evidence type="ECO:0000313" key="13">
    <source>
        <dbReference type="EMBL" id="KRL25440.1"/>
    </source>
</evidence>
<dbReference type="InterPro" id="IPR006062">
    <property type="entry name" value="His_biosynth"/>
</dbReference>
<comment type="caution">
    <text evidence="13">The sequence shown here is derived from an EMBL/GenBank/DDBJ whole genome shotgun (WGS) entry which is preliminary data.</text>
</comment>
<gene>
    <name evidence="11" type="primary">hisF</name>
    <name evidence="13" type="ORF">FC47_GL000288</name>
</gene>
<proteinExistence type="inferred from homology"/>
<evidence type="ECO:0000256" key="3">
    <source>
        <dbReference type="ARBA" id="ARBA00009667"/>
    </source>
</evidence>
<dbReference type="EC" id="4.3.2.10" evidence="11"/>
<dbReference type="Gene3D" id="3.20.20.70">
    <property type="entry name" value="Aldolase class I"/>
    <property type="match status" value="1"/>
</dbReference>
<dbReference type="InterPro" id="IPR004651">
    <property type="entry name" value="HisF"/>
</dbReference>
<dbReference type="GO" id="GO:0005737">
    <property type="term" value="C:cytoplasm"/>
    <property type="evidence" value="ECO:0007669"/>
    <property type="project" value="UniProtKB-SubCell"/>
</dbReference>
<dbReference type="PATRIC" id="fig|1423771.3.peg.297"/>
<dbReference type="NCBIfam" id="TIGR00735">
    <property type="entry name" value="hisF"/>
    <property type="match status" value="1"/>
</dbReference>
<keyword evidence="8 11" id="KW-0456">Lyase</keyword>
<dbReference type="PANTHER" id="PTHR21235">
    <property type="entry name" value="IMIDAZOLE GLYCEROL PHOSPHATE SYNTHASE SUBUNIT HISF/H IGP SYNTHASE SUBUNIT HISF/H"/>
    <property type="match status" value="1"/>
</dbReference>
<reference evidence="13 14" key="1">
    <citation type="journal article" date="2015" name="Genome Announc.">
        <title>Expanding the biotechnology potential of lactobacilli through comparative genomics of 213 strains and associated genera.</title>
        <authorList>
            <person name="Sun Z."/>
            <person name="Harris H.M."/>
            <person name="McCann A."/>
            <person name="Guo C."/>
            <person name="Argimon S."/>
            <person name="Zhang W."/>
            <person name="Yang X."/>
            <person name="Jeffery I.B."/>
            <person name="Cooney J.C."/>
            <person name="Kagawa T.F."/>
            <person name="Liu W."/>
            <person name="Song Y."/>
            <person name="Salvetti E."/>
            <person name="Wrobel A."/>
            <person name="Rasinkangas P."/>
            <person name="Parkhill J."/>
            <person name="Rea M.C."/>
            <person name="O'Sullivan O."/>
            <person name="Ritari J."/>
            <person name="Douillard F.P."/>
            <person name="Paul Ross R."/>
            <person name="Yang R."/>
            <person name="Briner A.E."/>
            <person name="Felis G.E."/>
            <person name="de Vos W.M."/>
            <person name="Barrangou R."/>
            <person name="Klaenhammer T.R."/>
            <person name="Caufield P.W."/>
            <person name="Cui Y."/>
            <person name="Zhang H."/>
            <person name="O'Toole P.W."/>
        </authorList>
    </citation>
    <scope>NUCLEOTIDE SEQUENCE [LARGE SCALE GENOMIC DNA]</scope>
    <source>
        <strain evidence="13 14">DSM 13345</strain>
    </source>
</reference>
<dbReference type="Pfam" id="PF00977">
    <property type="entry name" value="His_biosynth"/>
    <property type="match status" value="1"/>
</dbReference>
<sequence length="253" mass="26967">MLAKRIIPCLDVADGRVKKGVHFVNLKDVGDPVAIAAAYEKQGADELVFLDITATNEKRQTMSNVVEAVSKQVFMPLTVGGGIKNLADMERMLKAGADKTAINSAAVANPSLISQGAERFGSQAVVVAIDVRWNPAAGKYFVYTHGGQQKTNLEAVAWAKKAVELGAGELLITSMDCDGTKDGFDLKLYQTIGRIVNVPIIASGGAGKIQDFVDVFKQTPVTGALAASVFHFKELTIPQVKQVLAKEGVPVRQ</sequence>
<dbReference type="InterPro" id="IPR011060">
    <property type="entry name" value="RibuloseP-bd_barrel"/>
</dbReference>
<organism evidence="13 14">
    <name type="scientific">Limosilactobacillus mucosae DSM 13345</name>
    <dbReference type="NCBI Taxonomy" id="1423771"/>
    <lineage>
        <taxon>Bacteria</taxon>
        <taxon>Bacillati</taxon>
        <taxon>Bacillota</taxon>
        <taxon>Bacilli</taxon>
        <taxon>Lactobacillales</taxon>
        <taxon>Lactobacillaceae</taxon>
        <taxon>Limosilactobacillus</taxon>
    </lineage>
</organism>
<comment type="pathway">
    <text evidence="2 11">Amino-acid biosynthesis; L-histidine biosynthesis; L-histidine from 5-phospho-alpha-D-ribose 1-diphosphate: step 5/9.</text>
</comment>
<evidence type="ECO:0000256" key="1">
    <source>
        <dbReference type="ARBA" id="ARBA00004496"/>
    </source>
</evidence>
<evidence type="ECO:0000256" key="5">
    <source>
        <dbReference type="ARBA" id="ARBA00022490"/>
    </source>
</evidence>
<comment type="function">
    <text evidence="9 11">IGPS catalyzes the conversion of PRFAR and glutamine to IGP, AICAR and glutamate. The HisF subunit catalyzes the cyclization activity that produces IGP and AICAR from PRFAR using the ammonia provided by the HisH subunit.</text>
</comment>
<dbReference type="RefSeq" id="WP_056968393.1">
    <property type="nucleotide sequence ID" value="NZ_AZEQ01000011.1"/>
</dbReference>
<dbReference type="GO" id="GO:0016829">
    <property type="term" value="F:lyase activity"/>
    <property type="evidence" value="ECO:0007669"/>
    <property type="project" value="UniProtKB-KW"/>
</dbReference>
<evidence type="ECO:0000256" key="9">
    <source>
        <dbReference type="ARBA" id="ARBA00025475"/>
    </source>
</evidence>
<dbReference type="FunFam" id="3.20.20.70:FF:000006">
    <property type="entry name" value="Imidazole glycerol phosphate synthase subunit HisF"/>
    <property type="match status" value="1"/>
</dbReference>
<dbReference type="HAMAP" id="MF_01013">
    <property type="entry name" value="HisF"/>
    <property type="match status" value="1"/>
</dbReference>
<comment type="subcellular location">
    <subcellularLocation>
        <location evidence="1 11">Cytoplasm</location>
    </subcellularLocation>
</comment>
<dbReference type="GO" id="GO:0000105">
    <property type="term" value="P:L-histidine biosynthetic process"/>
    <property type="evidence" value="ECO:0007669"/>
    <property type="project" value="UniProtKB-UniRule"/>
</dbReference>
<evidence type="ECO:0000256" key="7">
    <source>
        <dbReference type="ARBA" id="ARBA00023102"/>
    </source>
</evidence>
<dbReference type="PANTHER" id="PTHR21235:SF2">
    <property type="entry name" value="IMIDAZOLE GLYCEROL PHOSPHATE SYNTHASE HISHF"/>
    <property type="match status" value="1"/>
</dbReference>
<dbReference type="InterPro" id="IPR013785">
    <property type="entry name" value="Aldolase_TIM"/>
</dbReference>
<evidence type="ECO:0000256" key="11">
    <source>
        <dbReference type="HAMAP-Rule" id="MF_01013"/>
    </source>
</evidence>
<dbReference type="GO" id="GO:0000107">
    <property type="term" value="F:imidazoleglycerol-phosphate synthase activity"/>
    <property type="evidence" value="ECO:0007669"/>
    <property type="project" value="UniProtKB-UniRule"/>
</dbReference>
<dbReference type="UniPathway" id="UPA00031">
    <property type="reaction ID" value="UER00010"/>
</dbReference>
<comment type="catalytic activity">
    <reaction evidence="10 11">
        <text>5-[(5-phospho-1-deoxy-D-ribulos-1-ylimino)methylamino]-1-(5-phospho-beta-D-ribosyl)imidazole-4-carboxamide + L-glutamine = D-erythro-1-(imidazol-4-yl)glycerol 3-phosphate + 5-amino-1-(5-phospho-beta-D-ribosyl)imidazole-4-carboxamide + L-glutamate + H(+)</text>
        <dbReference type="Rhea" id="RHEA:24793"/>
        <dbReference type="ChEBI" id="CHEBI:15378"/>
        <dbReference type="ChEBI" id="CHEBI:29985"/>
        <dbReference type="ChEBI" id="CHEBI:58278"/>
        <dbReference type="ChEBI" id="CHEBI:58359"/>
        <dbReference type="ChEBI" id="CHEBI:58475"/>
        <dbReference type="ChEBI" id="CHEBI:58525"/>
        <dbReference type="EC" id="4.3.2.10"/>
    </reaction>
</comment>
<evidence type="ECO:0000256" key="10">
    <source>
        <dbReference type="ARBA" id="ARBA00047838"/>
    </source>
</evidence>
<protein>
    <recommendedName>
        <fullName evidence="11">Imidazole glycerol phosphate synthase subunit HisF</fullName>
        <ecNumber evidence="11">4.3.2.10</ecNumber>
    </recommendedName>
    <alternativeName>
        <fullName evidence="11">IGP synthase cyclase subunit</fullName>
    </alternativeName>
    <alternativeName>
        <fullName evidence="11">IGP synthase subunit HisF</fullName>
    </alternativeName>
    <alternativeName>
        <fullName evidence="11">ImGP synthase subunit HisF</fullName>
        <shortName evidence="11">IGPS subunit HisF</shortName>
    </alternativeName>
</protein>
<feature type="active site" evidence="11">
    <location>
        <position position="130"/>
    </location>
</feature>
<evidence type="ECO:0000256" key="12">
    <source>
        <dbReference type="RuleBase" id="RU003657"/>
    </source>
</evidence>
<dbReference type="EMBL" id="AZEQ01000011">
    <property type="protein sequence ID" value="KRL25440.1"/>
    <property type="molecule type" value="Genomic_DNA"/>
</dbReference>
<keyword evidence="7 11" id="KW-0368">Histidine biosynthesis</keyword>
<dbReference type="Proteomes" id="UP000050901">
    <property type="component" value="Unassembled WGS sequence"/>
</dbReference>
<dbReference type="CDD" id="cd04731">
    <property type="entry name" value="HisF"/>
    <property type="match status" value="1"/>
</dbReference>
<dbReference type="InterPro" id="IPR050064">
    <property type="entry name" value="IGPS_HisA/HisF"/>
</dbReference>
<accession>A0A0R1NYX9</accession>
<name>A0A0R1NYX9_LIMMU</name>
<evidence type="ECO:0000256" key="2">
    <source>
        <dbReference type="ARBA" id="ARBA00005091"/>
    </source>
</evidence>
<dbReference type="AlphaFoldDB" id="A0A0R1NYX9"/>
<evidence type="ECO:0000256" key="4">
    <source>
        <dbReference type="ARBA" id="ARBA00011152"/>
    </source>
</evidence>
<evidence type="ECO:0000256" key="6">
    <source>
        <dbReference type="ARBA" id="ARBA00022605"/>
    </source>
</evidence>